<dbReference type="EMBL" id="CABVLZ010000004">
    <property type="protein sequence ID" value="VVU95422.1"/>
    <property type="molecule type" value="Genomic_DNA"/>
</dbReference>
<dbReference type="AlphaFoldDB" id="A0A5E8CM65"/>
<organism evidence="1">
    <name type="scientific">seawater metagenome</name>
    <dbReference type="NCBI Taxonomy" id="1561972"/>
    <lineage>
        <taxon>unclassified sequences</taxon>
        <taxon>metagenomes</taxon>
        <taxon>ecological metagenomes</taxon>
    </lineage>
</organism>
<proteinExistence type="predicted"/>
<dbReference type="Gene3D" id="3.60.15.10">
    <property type="entry name" value="Ribonuclease Z/Hydroxyacylglutathione hydrolase-like"/>
    <property type="match status" value="1"/>
</dbReference>
<sequence>MAHSNLFAIWNFHKELERTGFTLKGHSRGGERSGFLIPSISLMFDAGVRTHQTPNHILITHCHCDHSFELPTILAGDWKNPTNIYTPVDPKIIINFIHSSFTLMNNGKKKSPPFTVHQVKPGDTFHFTEGKKNFEVEVFQCYHTVDTVGYGISEIRNKLKEEFMGKEGRELAALKKEGIDICYPEKVSNITYLCDTSIDVFNNSKIFDYTHIMVECTILFEDQKESAYKNGHIYWGDLLPIVKSHPENQFILIHFSTRYSDDEIVSFFESEMKTHSIDNVFPWIN</sequence>
<name>A0A5E8CM65_9ZZZZ</name>
<gene>
    <name evidence="1" type="ORF">CPAV1605_1173</name>
</gene>
<protein>
    <submittedName>
        <fullName evidence="1">Uncharacterized protein</fullName>
    </submittedName>
</protein>
<dbReference type="PANTHER" id="PTHR46504">
    <property type="entry name" value="TRNASE Z TRZ1"/>
    <property type="match status" value="1"/>
</dbReference>
<reference evidence="1" key="1">
    <citation type="submission" date="2019-09" db="EMBL/GenBank/DDBJ databases">
        <authorList>
            <person name="Needham M D."/>
        </authorList>
    </citation>
    <scope>NUCLEOTIDE SEQUENCE</scope>
</reference>
<dbReference type="InterPro" id="IPR036866">
    <property type="entry name" value="RibonucZ/Hydroxyglut_hydro"/>
</dbReference>
<dbReference type="SUPFAM" id="SSF56281">
    <property type="entry name" value="Metallo-hydrolase/oxidoreductase"/>
    <property type="match status" value="1"/>
</dbReference>
<evidence type="ECO:0000313" key="1">
    <source>
        <dbReference type="EMBL" id="VVU95422.1"/>
    </source>
</evidence>
<accession>A0A5E8CM65</accession>
<dbReference type="PANTHER" id="PTHR46504:SF2">
    <property type="entry name" value="TRNASE Z TRZ1"/>
    <property type="match status" value="1"/>
</dbReference>